<keyword evidence="4 7" id="KW-0812">Transmembrane</keyword>
<evidence type="ECO:0000256" key="7">
    <source>
        <dbReference type="RuleBase" id="RU003879"/>
    </source>
</evidence>
<gene>
    <name evidence="9" type="ORF">EDC38_2731</name>
</gene>
<evidence type="ECO:0000256" key="1">
    <source>
        <dbReference type="ARBA" id="ARBA00004162"/>
    </source>
</evidence>
<dbReference type="GO" id="GO:0015031">
    <property type="term" value="P:protein transport"/>
    <property type="evidence" value="ECO:0007669"/>
    <property type="project" value="UniProtKB-KW"/>
</dbReference>
<evidence type="ECO:0000256" key="8">
    <source>
        <dbReference type="SAM" id="Phobius"/>
    </source>
</evidence>
<accession>A0A3N1NF22</accession>
<keyword evidence="10" id="KW-1185">Reference proteome</keyword>
<dbReference type="InterPro" id="IPR003400">
    <property type="entry name" value="ExbD"/>
</dbReference>
<sequence>MKSLSRRARRIQRNQRLRKSPGLNLVSLMDIFTILVFFLLVNASSDSELPSQKVMKLPDSTAEQPPEETLRVLISREAILVHGQSVAKLEEVTNEGGGVIEPLREELAYRLSLSAGGENDTLTVLADQSVPYEIIRRVVETSRVLEFRQVAFAASQISDPAEEASQL</sequence>
<evidence type="ECO:0000256" key="4">
    <source>
        <dbReference type="ARBA" id="ARBA00022692"/>
    </source>
</evidence>
<protein>
    <submittedName>
        <fullName evidence="9">Biopolymer transport protein ExbD</fullName>
    </submittedName>
</protein>
<keyword evidence="7" id="KW-0653">Protein transport</keyword>
<evidence type="ECO:0000256" key="5">
    <source>
        <dbReference type="ARBA" id="ARBA00022989"/>
    </source>
</evidence>
<keyword evidence="6 8" id="KW-0472">Membrane</keyword>
<evidence type="ECO:0000256" key="2">
    <source>
        <dbReference type="ARBA" id="ARBA00005811"/>
    </source>
</evidence>
<dbReference type="RefSeq" id="WP_123639118.1">
    <property type="nucleotide sequence ID" value="NZ_RJUK01000002.1"/>
</dbReference>
<comment type="subcellular location">
    <subcellularLocation>
        <location evidence="1">Cell membrane</location>
        <topology evidence="1">Single-pass membrane protein</topology>
    </subcellularLocation>
    <subcellularLocation>
        <location evidence="7">Cell membrane</location>
        <topology evidence="7">Single-pass type II membrane protein</topology>
    </subcellularLocation>
</comment>
<evidence type="ECO:0000313" key="9">
    <source>
        <dbReference type="EMBL" id="ROQ18504.1"/>
    </source>
</evidence>
<reference evidence="9 10" key="1">
    <citation type="submission" date="2018-11" db="EMBL/GenBank/DDBJ databases">
        <title>Genomic Encyclopedia of Type Strains, Phase IV (KMG-IV): sequencing the most valuable type-strain genomes for metagenomic binning, comparative biology and taxonomic classification.</title>
        <authorList>
            <person name="Goeker M."/>
        </authorList>
    </citation>
    <scope>NUCLEOTIDE SEQUENCE [LARGE SCALE GENOMIC DNA]</scope>
    <source>
        <strain evidence="9 10">DSM 16974</strain>
    </source>
</reference>
<comment type="similarity">
    <text evidence="2 7">Belongs to the ExbD/TolR family.</text>
</comment>
<keyword evidence="3" id="KW-1003">Cell membrane</keyword>
<evidence type="ECO:0000256" key="6">
    <source>
        <dbReference type="ARBA" id="ARBA00023136"/>
    </source>
</evidence>
<proteinExistence type="inferred from homology"/>
<name>A0A3N1NF22_9GAMM</name>
<dbReference type="Proteomes" id="UP000273643">
    <property type="component" value="Unassembled WGS sequence"/>
</dbReference>
<organism evidence="9 10">
    <name type="scientific">Marinimicrobium koreense</name>
    <dbReference type="NCBI Taxonomy" id="306545"/>
    <lineage>
        <taxon>Bacteria</taxon>
        <taxon>Pseudomonadati</taxon>
        <taxon>Pseudomonadota</taxon>
        <taxon>Gammaproteobacteria</taxon>
        <taxon>Cellvibrionales</taxon>
        <taxon>Cellvibrionaceae</taxon>
        <taxon>Marinimicrobium</taxon>
    </lineage>
</organism>
<dbReference type="EMBL" id="RJUK01000002">
    <property type="protein sequence ID" value="ROQ18504.1"/>
    <property type="molecule type" value="Genomic_DNA"/>
</dbReference>
<evidence type="ECO:0000313" key="10">
    <source>
        <dbReference type="Proteomes" id="UP000273643"/>
    </source>
</evidence>
<dbReference type="GO" id="GO:0022857">
    <property type="term" value="F:transmembrane transporter activity"/>
    <property type="evidence" value="ECO:0007669"/>
    <property type="project" value="InterPro"/>
</dbReference>
<feature type="transmembrane region" description="Helical" evidence="8">
    <location>
        <begin position="21"/>
        <end position="41"/>
    </location>
</feature>
<evidence type="ECO:0000256" key="3">
    <source>
        <dbReference type="ARBA" id="ARBA00022475"/>
    </source>
</evidence>
<dbReference type="OrthoDB" id="5294637at2"/>
<dbReference type="Pfam" id="PF02472">
    <property type="entry name" value="ExbD"/>
    <property type="match status" value="1"/>
</dbReference>
<dbReference type="AlphaFoldDB" id="A0A3N1NF22"/>
<keyword evidence="5 8" id="KW-1133">Transmembrane helix</keyword>
<comment type="caution">
    <text evidence="9">The sequence shown here is derived from an EMBL/GenBank/DDBJ whole genome shotgun (WGS) entry which is preliminary data.</text>
</comment>
<keyword evidence="7" id="KW-0813">Transport</keyword>
<dbReference type="GO" id="GO:0005886">
    <property type="term" value="C:plasma membrane"/>
    <property type="evidence" value="ECO:0007669"/>
    <property type="project" value="UniProtKB-SubCell"/>
</dbReference>